<proteinExistence type="inferred from homology"/>
<dbReference type="GO" id="GO:0005886">
    <property type="term" value="C:plasma membrane"/>
    <property type="evidence" value="ECO:0007669"/>
    <property type="project" value="TreeGrafter"/>
</dbReference>
<evidence type="ECO:0000313" key="8">
    <source>
        <dbReference type="EMBL" id="KAK0137107.1"/>
    </source>
</evidence>
<dbReference type="SUPFAM" id="SSF49265">
    <property type="entry name" value="Fibronectin type III"/>
    <property type="match status" value="2"/>
</dbReference>
<reference evidence="8" key="1">
    <citation type="journal article" date="2023" name="Front. Mar. Sci.">
        <title>A new Merluccius polli reference genome to investigate the effects of global change in West African waters.</title>
        <authorList>
            <person name="Mateo J.L."/>
            <person name="Blanco-Fernandez C."/>
            <person name="Garcia-Vazquez E."/>
            <person name="Machado-Schiaffino G."/>
        </authorList>
    </citation>
    <scope>NUCLEOTIDE SEQUENCE</scope>
    <source>
        <strain evidence="8">C29</strain>
        <tissue evidence="8">Fin</tissue>
    </source>
</reference>
<keyword evidence="4 8" id="KW-0675">Receptor</keyword>
<protein>
    <submittedName>
        <fullName evidence="8">Interleukin-22 receptor subunit alpha-2</fullName>
    </submittedName>
</protein>
<dbReference type="InterPro" id="IPR036116">
    <property type="entry name" value="FN3_sf"/>
</dbReference>
<name>A0AA47NUX7_MERPO</name>
<dbReference type="EMBL" id="JAOPHQ010004982">
    <property type="protein sequence ID" value="KAK0137107.1"/>
    <property type="molecule type" value="Genomic_DNA"/>
</dbReference>
<evidence type="ECO:0000256" key="4">
    <source>
        <dbReference type="ARBA" id="ARBA00023170"/>
    </source>
</evidence>
<comment type="similarity">
    <text evidence="1">Belongs to the type II cytokine receptor family.</text>
</comment>
<sequence length="234" mass="26005">MAFCGFLGPVCSIITTMVPLMLGALVSGNPPRRLTAPGLLSSPVALRLDSVDYKNVLHWAPPLSNTTLTYSVQWKIYGESMWVEVQGCQEIQSLQCDLSRVTSRSREWYYARVRASSLLPANHSAWAFSRRFSPRWDTKISPPTLNLTVTDQGIVVHLKPPAALVQKLHKKLCCRIHLRHGSGEEDQYERKSCTKELALAQLSAGTTYCFQAQTVVCLQGKSSTRGPLRCVTTP</sequence>
<dbReference type="InterPro" id="IPR015373">
    <property type="entry name" value="Interferon/interleukin_rcp_dom"/>
</dbReference>
<keyword evidence="5" id="KW-0812">Transmembrane</keyword>
<feature type="domain" description="Fibronectin type-III" evidence="6">
    <location>
        <begin position="34"/>
        <end position="117"/>
    </location>
</feature>
<dbReference type="FunFam" id="2.60.40.10:FF:000348">
    <property type="entry name" value="Interleukin 20 receptor subunit alpha"/>
    <property type="match status" value="1"/>
</dbReference>
<gene>
    <name evidence="8" type="primary">Il22ra2</name>
    <name evidence="8" type="ORF">N1851_026698</name>
</gene>
<evidence type="ECO:0000313" key="9">
    <source>
        <dbReference type="Proteomes" id="UP001174136"/>
    </source>
</evidence>
<dbReference type="Pfam" id="PF01108">
    <property type="entry name" value="Tissue_fac"/>
    <property type="match status" value="1"/>
</dbReference>
<dbReference type="GO" id="GO:0004896">
    <property type="term" value="F:cytokine receptor activity"/>
    <property type="evidence" value="ECO:0007669"/>
    <property type="project" value="TreeGrafter"/>
</dbReference>
<dbReference type="PANTHER" id="PTHR20859">
    <property type="entry name" value="INTERFERON/INTERLEUKIN RECEPTOR"/>
    <property type="match status" value="1"/>
</dbReference>
<dbReference type="Pfam" id="PF09294">
    <property type="entry name" value="Interfer-bind"/>
    <property type="match status" value="1"/>
</dbReference>
<evidence type="ECO:0000256" key="5">
    <source>
        <dbReference type="SAM" id="Phobius"/>
    </source>
</evidence>
<keyword evidence="9" id="KW-1185">Reference proteome</keyword>
<organism evidence="8 9">
    <name type="scientific">Merluccius polli</name>
    <name type="common">Benguela hake</name>
    <name type="synonym">Merluccius cadenati</name>
    <dbReference type="NCBI Taxonomy" id="89951"/>
    <lineage>
        <taxon>Eukaryota</taxon>
        <taxon>Metazoa</taxon>
        <taxon>Chordata</taxon>
        <taxon>Craniata</taxon>
        <taxon>Vertebrata</taxon>
        <taxon>Euteleostomi</taxon>
        <taxon>Actinopterygii</taxon>
        <taxon>Neopterygii</taxon>
        <taxon>Teleostei</taxon>
        <taxon>Neoteleostei</taxon>
        <taxon>Acanthomorphata</taxon>
        <taxon>Zeiogadaria</taxon>
        <taxon>Gadariae</taxon>
        <taxon>Gadiformes</taxon>
        <taxon>Gadoidei</taxon>
        <taxon>Merlucciidae</taxon>
        <taxon>Merluccius</taxon>
    </lineage>
</organism>
<feature type="domain" description="Interferon/interleukin receptor" evidence="7">
    <location>
        <begin position="138"/>
        <end position="234"/>
    </location>
</feature>
<dbReference type="PANTHER" id="PTHR20859:SF53">
    <property type="entry name" value="INTERLEUKIN-22 RECEPTOR SUBUNIT ALPHA-1"/>
    <property type="match status" value="1"/>
</dbReference>
<keyword evidence="2" id="KW-0732">Signal</keyword>
<evidence type="ECO:0000256" key="2">
    <source>
        <dbReference type="ARBA" id="ARBA00022729"/>
    </source>
</evidence>
<keyword evidence="5" id="KW-1133">Transmembrane helix</keyword>
<evidence type="ECO:0000259" key="7">
    <source>
        <dbReference type="Pfam" id="PF09294"/>
    </source>
</evidence>
<dbReference type="Proteomes" id="UP001174136">
    <property type="component" value="Unassembled WGS sequence"/>
</dbReference>
<evidence type="ECO:0000256" key="1">
    <source>
        <dbReference type="ARBA" id="ARBA00005399"/>
    </source>
</evidence>
<dbReference type="InterPro" id="IPR003961">
    <property type="entry name" value="FN3_dom"/>
</dbReference>
<keyword evidence="5" id="KW-0472">Membrane</keyword>
<keyword evidence="3" id="KW-1015">Disulfide bond</keyword>
<dbReference type="InterPro" id="IPR050650">
    <property type="entry name" value="Type-II_Cytokine-TF_Rcpt"/>
</dbReference>
<accession>A0AA47NUX7</accession>
<comment type="caution">
    <text evidence="8">The sequence shown here is derived from an EMBL/GenBank/DDBJ whole genome shotgun (WGS) entry which is preliminary data.</text>
</comment>
<dbReference type="Gene3D" id="2.60.40.10">
    <property type="entry name" value="Immunoglobulins"/>
    <property type="match status" value="1"/>
</dbReference>
<feature type="transmembrane region" description="Helical" evidence="5">
    <location>
        <begin position="6"/>
        <end position="26"/>
    </location>
</feature>
<evidence type="ECO:0000259" key="6">
    <source>
        <dbReference type="Pfam" id="PF01108"/>
    </source>
</evidence>
<dbReference type="InterPro" id="IPR013783">
    <property type="entry name" value="Ig-like_fold"/>
</dbReference>
<dbReference type="AlphaFoldDB" id="A0AA47NUX7"/>
<evidence type="ECO:0000256" key="3">
    <source>
        <dbReference type="ARBA" id="ARBA00023157"/>
    </source>
</evidence>